<comment type="subcellular location">
    <subcellularLocation>
        <location evidence="1">Mitochondrion outer membrane</location>
        <topology evidence="1">Single-pass membrane protein</topology>
    </subcellularLocation>
</comment>
<keyword evidence="7" id="KW-0496">Mitochondrion</keyword>
<dbReference type="GO" id="GO:0005741">
    <property type="term" value="C:mitochondrial outer membrane"/>
    <property type="evidence" value="ECO:0007669"/>
    <property type="project" value="UniProtKB-SubCell"/>
</dbReference>
<dbReference type="SUPFAM" id="SSF48452">
    <property type="entry name" value="TPR-like"/>
    <property type="match status" value="2"/>
</dbReference>
<keyword evidence="2" id="KW-0812">Transmembrane</keyword>
<dbReference type="GO" id="GO:0030943">
    <property type="term" value="F:mitochondrion targeting sequence binding"/>
    <property type="evidence" value="ECO:0007669"/>
    <property type="project" value="TreeGrafter"/>
</dbReference>
<evidence type="ECO:0000256" key="1">
    <source>
        <dbReference type="ARBA" id="ARBA00004572"/>
    </source>
</evidence>
<gene>
    <name evidence="12" type="primary">100121167</name>
</gene>
<dbReference type="SMART" id="SM00028">
    <property type="entry name" value="TPR"/>
    <property type="match status" value="9"/>
</dbReference>
<feature type="repeat" description="TPR" evidence="10">
    <location>
        <begin position="363"/>
        <end position="396"/>
    </location>
</feature>
<feature type="repeat" description="TPR" evidence="10">
    <location>
        <begin position="84"/>
        <end position="117"/>
    </location>
</feature>
<dbReference type="OMA" id="QWRGDIE"/>
<evidence type="ECO:0000313" key="13">
    <source>
        <dbReference type="Proteomes" id="UP000002358"/>
    </source>
</evidence>
<dbReference type="Pfam" id="PF13432">
    <property type="entry name" value="TPR_16"/>
    <property type="match status" value="1"/>
</dbReference>
<evidence type="ECO:0000256" key="7">
    <source>
        <dbReference type="ARBA" id="ARBA00023128"/>
    </source>
</evidence>
<evidence type="ECO:0000256" key="9">
    <source>
        <dbReference type="ARBA" id="ARBA00038030"/>
    </source>
</evidence>
<dbReference type="GO" id="GO:0030150">
    <property type="term" value="P:protein import into mitochondrial matrix"/>
    <property type="evidence" value="ECO:0007669"/>
    <property type="project" value="TreeGrafter"/>
</dbReference>
<organism evidence="12 13">
    <name type="scientific">Nasonia vitripennis</name>
    <name type="common">Parasitic wasp</name>
    <dbReference type="NCBI Taxonomy" id="7425"/>
    <lineage>
        <taxon>Eukaryota</taxon>
        <taxon>Metazoa</taxon>
        <taxon>Ecdysozoa</taxon>
        <taxon>Arthropoda</taxon>
        <taxon>Hexapoda</taxon>
        <taxon>Insecta</taxon>
        <taxon>Pterygota</taxon>
        <taxon>Neoptera</taxon>
        <taxon>Endopterygota</taxon>
        <taxon>Hymenoptera</taxon>
        <taxon>Apocrita</taxon>
        <taxon>Proctotrupomorpha</taxon>
        <taxon>Chalcidoidea</taxon>
        <taxon>Pteromalidae</taxon>
        <taxon>Pteromalinae</taxon>
        <taxon>Nasonia</taxon>
    </lineage>
</organism>
<evidence type="ECO:0008006" key="14">
    <source>
        <dbReference type="Google" id="ProtNLM"/>
    </source>
</evidence>
<protein>
    <recommendedName>
        <fullName evidence="14">Mitochondrial import receptor subunit TOM70</fullName>
    </recommendedName>
</protein>
<keyword evidence="4" id="KW-1000">Mitochondrion outer membrane</keyword>
<evidence type="ECO:0000256" key="5">
    <source>
        <dbReference type="ARBA" id="ARBA00022803"/>
    </source>
</evidence>
<dbReference type="InParanoid" id="A0A7M7G5D9"/>
<dbReference type="GO" id="GO:0045039">
    <property type="term" value="P:protein insertion into mitochondrial inner membrane"/>
    <property type="evidence" value="ECO:0007669"/>
    <property type="project" value="TreeGrafter"/>
</dbReference>
<keyword evidence="13" id="KW-1185">Reference proteome</keyword>
<dbReference type="OrthoDB" id="66418at2759"/>
<feature type="region of interest" description="Disordered" evidence="11">
    <location>
        <begin position="37"/>
        <end position="65"/>
    </location>
</feature>
<evidence type="ECO:0000256" key="2">
    <source>
        <dbReference type="ARBA" id="ARBA00022692"/>
    </source>
</evidence>
<reference evidence="12" key="1">
    <citation type="submission" date="2021-01" db="UniProtKB">
        <authorList>
            <consortium name="EnsemblMetazoa"/>
        </authorList>
    </citation>
    <scope>IDENTIFICATION</scope>
</reference>
<keyword evidence="8" id="KW-0472">Membrane</keyword>
<dbReference type="InterPro" id="IPR019734">
    <property type="entry name" value="TPR_rpt"/>
</dbReference>
<dbReference type="AlphaFoldDB" id="A0A7M7G5D9"/>
<proteinExistence type="inferred from homology"/>
<feature type="repeat" description="TPR" evidence="10">
    <location>
        <begin position="438"/>
        <end position="471"/>
    </location>
</feature>
<dbReference type="Pfam" id="PF00515">
    <property type="entry name" value="TPR_1"/>
    <property type="match status" value="1"/>
</dbReference>
<dbReference type="PANTHER" id="PTHR46208">
    <property type="entry name" value="MITOCHONDRIAL IMPORT RECEPTOR SUBUNIT TOM70"/>
    <property type="match status" value="1"/>
</dbReference>
<keyword evidence="3" id="KW-0677">Repeat</keyword>
<dbReference type="InterPro" id="IPR011990">
    <property type="entry name" value="TPR-like_helical_dom_sf"/>
</dbReference>
<dbReference type="PROSITE" id="PS50005">
    <property type="entry name" value="TPR"/>
    <property type="match status" value="4"/>
</dbReference>
<evidence type="ECO:0000256" key="10">
    <source>
        <dbReference type="PROSITE-ProRule" id="PRU00339"/>
    </source>
</evidence>
<evidence type="ECO:0000256" key="8">
    <source>
        <dbReference type="ARBA" id="ARBA00023136"/>
    </source>
</evidence>
<dbReference type="KEGG" id="nvi:100121167"/>
<evidence type="ECO:0000256" key="3">
    <source>
        <dbReference type="ARBA" id="ARBA00022737"/>
    </source>
</evidence>
<comment type="similarity">
    <text evidence="9">Belongs to the Tom70 family.</text>
</comment>
<keyword evidence="5 10" id="KW-0802">TPR repeat</keyword>
<dbReference type="Gene3D" id="1.25.40.10">
    <property type="entry name" value="Tetratricopeptide repeat domain"/>
    <property type="match status" value="2"/>
</dbReference>
<name>A0A7M7G5D9_NASVI</name>
<evidence type="ECO:0000256" key="6">
    <source>
        <dbReference type="ARBA" id="ARBA00022989"/>
    </source>
</evidence>
<dbReference type="EnsemblMetazoa" id="XM_001604705">
    <property type="protein sequence ID" value="XP_001604755"/>
    <property type="gene ID" value="LOC100121167"/>
</dbReference>
<dbReference type="Pfam" id="PF13181">
    <property type="entry name" value="TPR_8"/>
    <property type="match status" value="1"/>
</dbReference>
<evidence type="ECO:0000313" key="12">
    <source>
        <dbReference type="EnsemblMetazoa" id="XP_001604755"/>
    </source>
</evidence>
<evidence type="ECO:0000256" key="4">
    <source>
        <dbReference type="ARBA" id="ARBA00022787"/>
    </source>
</evidence>
<dbReference type="Proteomes" id="UP000002358">
    <property type="component" value="Chromosome 2"/>
</dbReference>
<dbReference type="GO" id="GO:0008320">
    <property type="term" value="F:protein transmembrane transporter activity"/>
    <property type="evidence" value="ECO:0007669"/>
    <property type="project" value="TreeGrafter"/>
</dbReference>
<sequence>MASSGGASSSLPKWQLALVVGAPVALGLGYMYYKNCANKPEEKPGRGKPKRSSRENGEKQISIDGDFPVKPGNVTAAETPLEKAQKYKGEGNKFFSAGKFDEAIAQYNLAIETCPVENVEELATFYQNRAAAYEKLKKFSAVRADCTKALELKPRYVKALIRRARAMESNNELETALEDITAACILEKFSTQSTLYTADKVLKQLGKQHAQEYMATKKPIMPSKHFIGTYFLAFHNDPILAKLDGSETVEDNTPFNKALTALKKQEYDDVIPLCTEELKNLATDEDSLHKMEVLVLRGTFYLLLGQHENALEDLSAVIGSDASSKELKVNALIKRASMYIQLESAEKSFNDFEDAEKLDRNCGDVYHNRGQVHLLMERVDEAKADFEKAVELNPGFGVAYVQKCFADYRFAVSKRDMNLMNTSMTNFNKAFEKFPDCSECYTLYAQMLVDSQDFARADSYFLKAAKRDPKNATILVYRGLLQLQWQNNIEKAVEYIRKAIELDDKCEFAYETLGTIEVQRGNLKDAISLFDKALALGRTSMELTHIFSLRDAAQAQLTVSDRLGSDIIRSLQELS</sequence>
<evidence type="ECO:0000256" key="11">
    <source>
        <dbReference type="SAM" id="MobiDB-lite"/>
    </source>
</evidence>
<feature type="repeat" description="TPR" evidence="10">
    <location>
        <begin position="507"/>
        <end position="540"/>
    </location>
</feature>
<dbReference type="PANTHER" id="PTHR46208:SF1">
    <property type="entry name" value="MITOCHONDRIAL IMPORT RECEPTOR SUBUNIT TOM70"/>
    <property type="match status" value="1"/>
</dbReference>
<dbReference type="SMR" id="A0A7M7G5D9"/>
<accession>A0A7M7G5D9</accession>
<dbReference type="FunCoup" id="A0A7M7G5D9">
    <property type="interactions" value="1182"/>
</dbReference>
<keyword evidence="6" id="KW-1133">Transmembrane helix</keyword>